<keyword evidence="3" id="KW-1185">Reference proteome</keyword>
<evidence type="ECO:0000259" key="1">
    <source>
        <dbReference type="PROSITE" id="PS51819"/>
    </source>
</evidence>
<accession>A0ABU1UHN9</accession>
<protein>
    <submittedName>
        <fullName evidence="2">Catechol 2,3-dioxygenase-like lactoylglutathione lyase family enzyme</fullName>
    </submittedName>
</protein>
<evidence type="ECO:0000313" key="3">
    <source>
        <dbReference type="Proteomes" id="UP001252243"/>
    </source>
</evidence>
<organism evidence="2 3">
    <name type="scientific">Arthrobacter ginsengisoli</name>
    <dbReference type="NCBI Taxonomy" id="1356565"/>
    <lineage>
        <taxon>Bacteria</taxon>
        <taxon>Bacillati</taxon>
        <taxon>Actinomycetota</taxon>
        <taxon>Actinomycetes</taxon>
        <taxon>Micrococcales</taxon>
        <taxon>Micrococcaceae</taxon>
        <taxon>Arthrobacter</taxon>
    </lineage>
</organism>
<dbReference type="PROSITE" id="PS51819">
    <property type="entry name" value="VOC"/>
    <property type="match status" value="1"/>
</dbReference>
<dbReference type="Pfam" id="PF00903">
    <property type="entry name" value="Glyoxalase"/>
    <property type="match status" value="1"/>
</dbReference>
<dbReference type="Proteomes" id="UP001252243">
    <property type="component" value="Unassembled WGS sequence"/>
</dbReference>
<name>A0ABU1UHN9_9MICC</name>
<dbReference type="InterPro" id="IPR037523">
    <property type="entry name" value="VOC_core"/>
</dbReference>
<sequence length="137" mass="15846">MSWRIHHVSLPARYVRETADFYNQILGMKENSPPWKAKERGDFPIDEQNVAWFDDGKTQLHLARHSGNFCIDNNFHIDPIVNGHVAIEVDDLDAVRERLRSRNIYFADPGNWALNGVEQIYVMDPASNAVEINCRPR</sequence>
<evidence type="ECO:0000313" key="2">
    <source>
        <dbReference type="EMBL" id="MDR7084717.1"/>
    </source>
</evidence>
<dbReference type="InterPro" id="IPR029068">
    <property type="entry name" value="Glyas_Bleomycin-R_OHBP_Dase"/>
</dbReference>
<comment type="caution">
    <text evidence="2">The sequence shown here is derived from an EMBL/GenBank/DDBJ whole genome shotgun (WGS) entry which is preliminary data.</text>
</comment>
<dbReference type="InterPro" id="IPR004360">
    <property type="entry name" value="Glyas_Fos-R_dOase_dom"/>
</dbReference>
<dbReference type="EMBL" id="JAVDVQ010000029">
    <property type="protein sequence ID" value="MDR7084717.1"/>
    <property type="molecule type" value="Genomic_DNA"/>
</dbReference>
<reference evidence="2 3" key="1">
    <citation type="submission" date="2023-07" db="EMBL/GenBank/DDBJ databases">
        <title>Sorghum-associated microbial communities from plants grown in Nebraska, USA.</title>
        <authorList>
            <person name="Schachtman D."/>
        </authorList>
    </citation>
    <scope>NUCLEOTIDE SEQUENCE [LARGE SCALE GENOMIC DNA]</scope>
    <source>
        <strain evidence="2 3">BE167</strain>
    </source>
</reference>
<dbReference type="SUPFAM" id="SSF54593">
    <property type="entry name" value="Glyoxalase/Bleomycin resistance protein/Dihydroxybiphenyl dioxygenase"/>
    <property type="match status" value="1"/>
</dbReference>
<dbReference type="RefSeq" id="WP_310061553.1">
    <property type="nucleotide sequence ID" value="NZ_JAVDVQ010000029.1"/>
</dbReference>
<proteinExistence type="predicted"/>
<feature type="domain" description="VOC" evidence="1">
    <location>
        <begin position="4"/>
        <end position="135"/>
    </location>
</feature>
<dbReference type="Gene3D" id="3.10.180.10">
    <property type="entry name" value="2,3-Dihydroxybiphenyl 1,2-Dioxygenase, domain 1"/>
    <property type="match status" value="1"/>
</dbReference>
<gene>
    <name evidence="2" type="ORF">J2X01_004033</name>
</gene>